<comment type="caution">
    <text evidence="1">The sequence shown here is derived from an EMBL/GenBank/DDBJ whole genome shotgun (WGS) entry which is preliminary data.</text>
</comment>
<dbReference type="EMBL" id="LYBW01000060">
    <property type="protein sequence ID" value="ODR89688.1"/>
    <property type="molecule type" value="Genomic_DNA"/>
</dbReference>
<dbReference type="Proteomes" id="UP000094342">
    <property type="component" value="Unassembled WGS sequence"/>
</dbReference>
<protein>
    <submittedName>
        <fullName evidence="1">Uncharacterized protein</fullName>
    </submittedName>
</protein>
<dbReference type="AlphaFoldDB" id="A0A1E3V7V4"/>
<organism evidence="1 2">
    <name type="scientific">Sinorhizobium alkalisoli</name>
    <dbReference type="NCBI Taxonomy" id="1752398"/>
    <lineage>
        <taxon>Bacteria</taxon>
        <taxon>Pseudomonadati</taxon>
        <taxon>Pseudomonadota</taxon>
        <taxon>Alphaproteobacteria</taxon>
        <taxon>Hyphomicrobiales</taxon>
        <taxon>Rhizobiaceae</taxon>
        <taxon>Sinorhizobium/Ensifer group</taxon>
        <taxon>Sinorhizobium</taxon>
    </lineage>
</organism>
<evidence type="ECO:0000313" key="2">
    <source>
        <dbReference type="Proteomes" id="UP000094342"/>
    </source>
</evidence>
<accession>A0A1E3V7V4</accession>
<name>A0A1E3V7V4_9HYPH</name>
<evidence type="ECO:0000313" key="1">
    <source>
        <dbReference type="EMBL" id="ODR89688.1"/>
    </source>
</evidence>
<keyword evidence="2" id="KW-1185">Reference proteome</keyword>
<proteinExistence type="predicted"/>
<reference evidence="2" key="1">
    <citation type="submission" date="2016-05" db="EMBL/GenBank/DDBJ databases">
        <authorList>
            <person name="Li Y."/>
        </authorList>
    </citation>
    <scope>NUCLEOTIDE SEQUENCE [LARGE SCALE GENOMIC DNA]</scope>
    <source>
        <strain evidence="2">YIC4027</strain>
    </source>
</reference>
<sequence length="68" mass="7298">MLMGRILRAARKARIRRCEAFHAGKVAALVLIMRCSVDGEAQQTAAIGLIHVKAKHDDVGSGNGVETQ</sequence>
<gene>
    <name evidence="1" type="ORF">A8M32_15895</name>
</gene>